<keyword evidence="3" id="KW-1185">Reference proteome</keyword>
<proteinExistence type="predicted"/>
<keyword evidence="1" id="KW-0732">Signal</keyword>
<dbReference type="EMBL" id="JBHSAS010000006">
    <property type="protein sequence ID" value="MFC4026671.1"/>
    <property type="molecule type" value="Genomic_DNA"/>
</dbReference>
<accession>A0ABV8H8U2</accession>
<protein>
    <submittedName>
        <fullName evidence="2">Uncharacterized protein</fullName>
    </submittedName>
</protein>
<dbReference type="Proteomes" id="UP001595793">
    <property type="component" value="Unassembled WGS sequence"/>
</dbReference>
<gene>
    <name evidence="2" type="ORF">ACFOS1_04590</name>
</gene>
<organism evidence="2 3">
    <name type="scientific">Zunongwangia endophytica</name>
    <dbReference type="NCBI Taxonomy" id="1808945"/>
    <lineage>
        <taxon>Bacteria</taxon>
        <taxon>Pseudomonadati</taxon>
        <taxon>Bacteroidota</taxon>
        <taxon>Flavobacteriia</taxon>
        <taxon>Flavobacteriales</taxon>
        <taxon>Flavobacteriaceae</taxon>
        <taxon>Zunongwangia</taxon>
    </lineage>
</organism>
<reference evidence="3" key="1">
    <citation type="journal article" date="2019" name="Int. J. Syst. Evol. Microbiol.">
        <title>The Global Catalogue of Microorganisms (GCM) 10K type strain sequencing project: providing services to taxonomists for standard genome sequencing and annotation.</title>
        <authorList>
            <consortium name="The Broad Institute Genomics Platform"/>
            <consortium name="The Broad Institute Genome Sequencing Center for Infectious Disease"/>
            <person name="Wu L."/>
            <person name="Ma J."/>
        </authorList>
    </citation>
    <scope>NUCLEOTIDE SEQUENCE [LARGE SCALE GENOMIC DNA]</scope>
    <source>
        <strain evidence="3">CECT 9128</strain>
    </source>
</reference>
<evidence type="ECO:0000313" key="2">
    <source>
        <dbReference type="EMBL" id="MFC4026671.1"/>
    </source>
</evidence>
<comment type="caution">
    <text evidence="2">The sequence shown here is derived from an EMBL/GenBank/DDBJ whole genome shotgun (WGS) entry which is preliminary data.</text>
</comment>
<evidence type="ECO:0000256" key="1">
    <source>
        <dbReference type="SAM" id="SignalP"/>
    </source>
</evidence>
<dbReference type="RefSeq" id="WP_290235851.1">
    <property type="nucleotide sequence ID" value="NZ_JAUFPZ010000002.1"/>
</dbReference>
<feature type="signal peptide" evidence="1">
    <location>
        <begin position="1"/>
        <end position="28"/>
    </location>
</feature>
<feature type="chain" id="PRO_5046123914" evidence="1">
    <location>
        <begin position="29"/>
        <end position="117"/>
    </location>
</feature>
<name>A0ABV8H8U2_9FLAO</name>
<sequence length="117" mass="13459">MKFNKLHISFSLVLIALLSATGISQPNASAFIYDAAQKTSHHLRKHDSSKAFVFEESGNYNLQFDQEDQITFTSVYGTYFKLDSADFHIIPSQNSWTYLQDHKSKLATQIFPFHFFT</sequence>
<evidence type="ECO:0000313" key="3">
    <source>
        <dbReference type="Proteomes" id="UP001595793"/>
    </source>
</evidence>